<reference evidence="4" key="2">
    <citation type="submission" date="2010-01" db="EMBL/GenBank/DDBJ databases">
        <title>The complete genome of Geodermatophilus obscurus DSM 43160.</title>
        <authorList>
            <consortium name="US DOE Joint Genome Institute (JGI-PGF)"/>
            <person name="Lucas S."/>
            <person name="Copeland A."/>
            <person name="Lapidus A."/>
            <person name="Glavina del Rio T."/>
            <person name="Dalin E."/>
            <person name="Tice H."/>
            <person name="Bruce D."/>
            <person name="Goodwin L."/>
            <person name="Pitluck S."/>
            <person name="Kyrpides N."/>
            <person name="Mavromatis K."/>
            <person name="Ivanova N."/>
            <person name="Munk A.C."/>
            <person name="Brettin T."/>
            <person name="Detter J.C."/>
            <person name="Han C."/>
            <person name="Larimer F."/>
            <person name="Land M."/>
            <person name="Hauser L."/>
            <person name="Markowitz V."/>
            <person name="Cheng J.-F."/>
            <person name="Hugenholtz P."/>
            <person name="Woyke T."/>
            <person name="Wu D."/>
            <person name="Jando M."/>
            <person name="Schneider S."/>
            <person name="Klenk H.-P."/>
            <person name="Eisen J.A."/>
        </authorList>
    </citation>
    <scope>NUCLEOTIDE SEQUENCE [LARGE SCALE GENOMIC DNA]</scope>
    <source>
        <strain evidence="4">ATCC 25078 / DSM 43160 / JCM 3152 / KCC A-0152 / KCTC 9177 / NBRC 13315 / NRRL B-3577 / G-20</strain>
    </source>
</reference>
<evidence type="ECO:0000256" key="1">
    <source>
        <dbReference type="SAM" id="MobiDB-lite"/>
    </source>
</evidence>
<keyword evidence="2" id="KW-1133">Transmembrane helix</keyword>
<keyword evidence="4" id="KW-1185">Reference proteome</keyword>
<keyword evidence="2" id="KW-0812">Transmembrane</keyword>
<evidence type="ECO:0000313" key="4">
    <source>
        <dbReference type="Proteomes" id="UP000001382"/>
    </source>
</evidence>
<name>D2SBH2_GEOOG</name>
<feature type="compositionally biased region" description="Pro residues" evidence="1">
    <location>
        <begin position="63"/>
        <end position="81"/>
    </location>
</feature>
<dbReference type="HOGENOM" id="CLU_884981_0_0_11"/>
<sequence length="314" mass="32769">MAGLTHVGAAAARTRTTAVWPGVTVSAAALLLFPASVLVMPWKVRKLRPTSGPGSPSGTSSAPRPPRPPRPHQPGPPPPEDAVPTSPTLCPPPQTARPSMCPRPPATTPAASGTPPPRPTPARWPGSDPALLGQRVPPHLRASWARHVEDANGTPAVEALEASVRSYWRSRHRAGLAADLRILKAPGGQAVAPRRAPARARCAGNHPGASTTTHGKHPWRRCRSWHRARPTVSGGTACPAYDPPARGGRRGTGIPCTPRSSAVTAFQVTAGASRPGRDAASRGWLGPGTPMPRQGCPARLTHVRAGCGFRAWSP</sequence>
<proteinExistence type="predicted"/>
<keyword evidence="2" id="KW-0472">Membrane</keyword>
<feature type="compositionally biased region" description="Low complexity" evidence="1">
    <location>
        <begin position="49"/>
        <end position="62"/>
    </location>
</feature>
<dbReference type="AlphaFoldDB" id="D2SBH2"/>
<protein>
    <submittedName>
        <fullName evidence="3">Uncharacterized protein</fullName>
    </submittedName>
</protein>
<feature type="region of interest" description="Disordered" evidence="1">
    <location>
        <begin position="48"/>
        <end position="134"/>
    </location>
</feature>
<gene>
    <name evidence="3" type="ordered locus">Gobs_3484</name>
</gene>
<feature type="region of interest" description="Disordered" evidence="1">
    <location>
        <begin position="200"/>
        <end position="221"/>
    </location>
</feature>
<evidence type="ECO:0000256" key="2">
    <source>
        <dbReference type="SAM" id="Phobius"/>
    </source>
</evidence>
<reference evidence="3 4" key="1">
    <citation type="journal article" date="2010" name="Stand. Genomic Sci.">
        <title>Complete genome sequence of Geodermatophilus obscurus type strain (G-20).</title>
        <authorList>
            <person name="Ivanova N."/>
            <person name="Sikorski J."/>
            <person name="Jando M."/>
            <person name="Munk C."/>
            <person name="Lapidus A."/>
            <person name="Glavina Del Rio T."/>
            <person name="Copeland A."/>
            <person name="Tice H."/>
            <person name="Cheng J.-F."/>
            <person name="Lucas S."/>
            <person name="Chen F."/>
            <person name="Nolan M."/>
            <person name="Bruce D."/>
            <person name="Goodwin L."/>
            <person name="Pitluck S."/>
            <person name="Mavromatis K."/>
            <person name="Mikhailova N."/>
            <person name="Pati A."/>
            <person name="Chen A."/>
            <person name="Palaniappan K."/>
            <person name="Land M."/>
            <person name="Hauser L."/>
            <person name="Chang Y.-J."/>
            <person name="Jeffries C.D."/>
            <person name="Meincke L."/>
            <person name="Brettin T."/>
            <person name="Detter J.C."/>
            <person name="Detter J.C."/>
            <person name="Rohde M."/>
            <person name="Goeker M."/>
            <person name="Bristow J."/>
            <person name="Eisen J.A."/>
            <person name="Markowitz V."/>
            <person name="Hugenholtz P."/>
            <person name="Kyrpides N.C."/>
            <person name="Klenk H.-P."/>
        </authorList>
    </citation>
    <scope>NUCLEOTIDE SEQUENCE [LARGE SCALE GENOMIC DNA]</scope>
    <source>
        <strain evidence="4">ATCC 25078 / DSM 43160 / JCM 3152 / KCC A-0152 / KCTC 9177 / NBRC 13315 / NRRL B-3577 / G-20</strain>
    </source>
</reference>
<feature type="transmembrane region" description="Helical" evidence="2">
    <location>
        <begin position="20"/>
        <end position="40"/>
    </location>
</feature>
<organism evidence="3 4">
    <name type="scientific">Geodermatophilus obscurus (strain ATCC 25078 / DSM 43160 / JCM 3152 / CCUG 61914 / KCC A-0152 / KCTC 9177 / NBRC 13315 / NRRL B-3577 / G-20)</name>
    <dbReference type="NCBI Taxonomy" id="526225"/>
    <lineage>
        <taxon>Bacteria</taxon>
        <taxon>Bacillati</taxon>
        <taxon>Actinomycetota</taxon>
        <taxon>Actinomycetes</taxon>
        <taxon>Geodermatophilales</taxon>
        <taxon>Geodermatophilaceae</taxon>
        <taxon>Geodermatophilus</taxon>
    </lineage>
</organism>
<dbReference type="Proteomes" id="UP000001382">
    <property type="component" value="Chromosome"/>
</dbReference>
<dbReference type="STRING" id="526225.Gobs_3484"/>
<feature type="compositionally biased region" description="Pro residues" evidence="1">
    <location>
        <begin position="89"/>
        <end position="107"/>
    </location>
</feature>
<evidence type="ECO:0000313" key="3">
    <source>
        <dbReference type="EMBL" id="ADB76079.1"/>
    </source>
</evidence>
<dbReference type="KEGG" id="gob:Gobs_3484"/>
<accession>D2SBH2</accession>
<feature type="region of interest" description="Disordered" evidence="1">
    <location>
        <begin position="271"/>
        <end position="296"/>
    </location>
</feature>
<dbReference type="EMBL" id="CP001867">
    <property type="protein sequence ID" value="ADB76079.1"/>
    <property type="molecule type" value="Genomic_DNA"/>
</dbReference>